<evidence type="ECO:0000313" key="10">
    <source>
        <dbReference type="Proteomes" id="UP000662814"/>
    </source>
</evidence>
<dbReference type="InterPro" id="IPR002549">
    <property type="entry name" value="AI-2E-like"/>
</dbReference>
<keyword evidence="6 8" id="KW-1133">Transmembrane helix</keyword>
<feature type="transmembrane region" description="Helical" evidence="8">
    <location>
        <begin position="26"/>
        <end position="46"/>
    </location>
</feature>
<gene>
    <name evidence="9" type="ORF">HCR76_13990</name>
</gene>
<proteinExistence type="inferred from homology"/>
<evidence type="ECO:0000256" key="2">
    <source>
        <dbReference type="ARBA" id="ARBA00009773"/>
    </source>
</evidence>
<comment type="subcellular location">
    <subcellularLocation>
        <location evidence="1">Cell membrane</location>
        <topology evidence="1">Multi-pass membrane protein</topology>
    </subcellularLocation>
</comment>
<evidence type="ECO:0000256" key="6">
    <source>
        <dbReference type="ARBA" id="ARBA00022989"/>
    </source>
</evidence>
<evidence type="ECO:0000256" key="7">
    <source>
        <dbReference type="ARBA" id="ARBA00023136"/>
    </source>
</evidence>
<keyword evidence="5 8" id="KW-0812">Transmembrane</keyword>
<keyword evidence="10" id="KW-1185">Reference proteome</keyword>
<evidence type="ECO:0000313" key="9">
    <source>
        <dbReference type="EMBL" id="QPZ37905.1"/>
    </source>
</evidence>
<feature type="transmembrane region" description="Helical" evidence="8">
    <location>
        <begin position="283"/>
        <end position="303"/>
    </location>
</feature>
<dbReference type="EMBL" id="CP061169">
    <property type="protein sequence ID" value="QPZ37905.1"/>
    <property type="molecule type" value="Genomic_DNA"/>
</dbReference>
<keyword evidence="4" id="KW-1003">Cell membrane</keyword>
<keyword evidence="3" id="KW-0813">Transport</keyword>
<keyword evidence="7 8" id="KW-0472">Membrane</keyword>
<feature type="transmembrane region" description="Helical" evidence="8">
    <location>
        <begin position="52"/>
        <end position="70"/>
    </location>
</feature>
<dbReference type="Proteomes" id="UP000662814">
    <property type="component" value="Chromosome"/>
</dbReference>
<evidence type="ECO:0000256" key="1">
    <source>
        <dbReference type="ARBA" id="ARBA00004651"/>
    </source>
</evidence>
<evidence type="ECO:0000256" key="3">
    <source>
        <dbReference type="ARBA" id="ARBA00022448"/>
    </source>
</evidence>
<feature type="transmembrane region" description="Helical" evidence="8">
    <location>
        <begin position="82"/>
        <end position="107"/>
    </location>
</feature>
<protein>
    <submittedName>
        <fullName evidence="9">AI-2E family transporter</fullName>
    </submittedName>
</protein>
<feature type="transmembrane region" description="Helical" evidence="8">
    <location>
        <begin position="225"/>
        <end position="248"/>
    </location>
</feature>
<name>A0ABX6YHP8_9MICO</name>
<accession>A0ABX6YHP8</accession>
<reference evidence="9 10" key="1">
    <citation type="submission" date="2020-12" db="EMBL/GenBank/DDBJ databases">
        <title>Microbacterium sp. HY060.</title>
        <authorList>
            <person name="Zhou J."/>
        </authorList>
    </citation>
    <scope>NUCLEOTIDE SEQUENCE [LARGE SCALE GENOMIC DNA]</scope>
    <source>
        <strain evidence="9 10">HY60</strain>
    </source>
</reference>
<sequence>MRRQRHASAAESELPRLRSIVLARPLRTGFLTTVGVLLAVALGLAVSNLSTVFIYLLFAVFLALAIEPAVKWCSRRGISRPWAIVIVFVGVFIVLGAILGFAIPILVGQIALFATSVPTLIDDFSSSGLFHTLEGIFGPGLEGLLGDLQTFVADPANIAAIGGGALKVGVSVATGISGAIIVLVLTLYFVASLPTIKSSMYQLAPARNRPRLADMTEQITDAIGGYTAGMVTLAFFNAIFTGILYFVLGLPFPPLMMAAAFLLTLIPLVGSVLFWAIGSILALFADPVDALIFAVAYLVYMQLEAYVLTPRVMNRAVSIPGSLVVIGALVGGTLLGLLGALIAVPVTASILLIIKQIWIPQQDARV</sequence>
<feature type="transmembrane region" description="Helical" evidence="8">
    <location>
        <begin position="254"/>
        <end position="276"/>
    </location>
</feature>
<evidence type="ECO:0000256" key="8">
    <source>
        <dbReference type="SAM" id="Phobius"/>
    </source>
</evidence>
<dbReference type="PANTHER" id="PTHR21716">
    <property type="entry name" value="TRANSMEMBRANE PROTEIN"/>
    <property type="match status" value="1"/>
</dbReference>
<dbReference type="RefSeq" id="WP_166993225.1">
    <property type="nucleotide sequence ID" value="NZ_CP061169.1"/>
</dbReference>
<organism evidence="9 10">
    <name type="scientific">Paramicrobacterium chengjingii</name>
    <dbReference type="NCBI Taxonomy" id="2769067"/>
    <lineage>
        <taxon>Bacteria</taxon>
        <taxon>Bacillati</taxon>
        <taxon>Actinomycetota</taxon>
        <taxon>Actinomycetes</taxon>
        <taxon>Micrococcales</taxon>
        <taxon>Microbacteriaceae</taxon>
        <taxon>Paramicrobacterium</taxon>
    </lineage>
</organism>
<feature type="transmembrane region" description="Helical" evidence="8">
    <location>
        <begin position="172"/>
        <end position="191"/>
    </location>
</feature>
<dbReference type="Pfam" id="PF01594">
    <property type="entry name" value="AI-2E_transport"/>
    <property type="match status" value="1"/>
</dbReference>
<dbReference type="PANTHER" id="PTHR21716:SF53">
    <property type="entry name" value="PERMEASE PERM-RELATED"/>
    <property type="match status" value="1"/>
</dbReference>
<comment type="similarity">
    <text evidence="2">Belongs to the autoinducer-2 exporter (AI-2E) (TC 2.A.86) family.</text>
</comment>
<evidence type="ECO:0000256" key="5">
    <source>
        <dbReference type="ARBA" id="ARBA00022692"/>
    </source>
</evidence>
<feature type="transmembrane region" description="Helical" evidence="8">
    <location>
        <begin position="323"/>
        <end position="354"/>
    </location>
</feature>
<evidence type="ECO:0000256" key="4">
    <source>
        <dbReference type="ARBA" id="ARBA00022475"/>
    </source>
</evidence>